<dbReference type="RefSeq" id="WP_143592049.1">
    <property type="nucleotide sequence ID" value="NZ_LAPZ01000002.1"/>
</dbReference>
<comment type="caution">
    <text evidence="2">The sequence shown here is derived from an EMBL/GenBank/DDBJ whole genome shotgun (WGS) entry which is preliminary data.</text>
</comment>
<evidence type="ECO:0008006" key="4">
    <source>
        <dbReference type="Google" id="ProtNLM"/>
    </source>
</evidence>
<protein>
    <recommendedName>
        <fullName evidence="4">DUF4595 domain-containing protein</fullName>
    </recommendedName>
</protein>
<dbReference type="Proteomes" id="UP000194221">
    <property type="component" value="Unassembled WGS sequence"/>
</dbReference>
<feature type="chain" id="PRO_5012079055" description="DUF4595 domain-containing protein" evidence="1">
    <location>
        <begin position="22"/>
        <end position="261"/>
    </location>
</feature>
<proteinExistence type="predicted"/>
<evidence type="ECO:0000313" key="2">
    <source>
        <dbReference type="EMBL" id="OSY88895.1"/>
    </source>
</evidence>
<evidence type="ECO:0000256" key="1">
    <source>
        <dbReference type="SAM" id="SignalP"/>
    </source>
</evidence>
<dbReference type="EMBL" id="LAPZ01000002">
    <property type="protein sequence ID" value="OSY88895.1"/>
    <property type="molecule type" value="Genomic_DNA"/>
</dbReference>
<organism evidence="2 3">
    <name type="scientific">Tenacibaculum holothuriorum</name>
    <dbReference type="NCBI Taxonomy" id="1635173"/>
    <lineage>
        <taxon>Bacteria</taxon>
        <taxon>Pseudomonadati</taxon>
        <taxon>Bacteroidota</taxon>
        <taxon>Flavobacteriia</taxon>
        <taxon>Flavobacteriales</taxon>
        <taxon>Flavobacteriaceae</taxon>
        <taxon>Tenacibaculum</taxon>
    </lineage>
</organism>
<dbReference type="STRING" id="1635173.WH52_04320"/>
<dbReference type="InParanoid" id="A0A1Y2PEM7"/>
<gene>
    <name evidence="2" type="ORF">WH52_04320</name>
</gene>
<sequence>MKKVFSLLLIIIFLISCSENNEEEISKTPKLLTKITTTEVSLNNGVPQTLVSTTDIIYDTDNKLVQSAYNEHNGSFIETSKFIYSNNKLTQRENYNTNNELIGKTTYEYNGENIIKRSSYGNGGTTLSKENSYTYNSNNQLIKNVEVGYFGSQPQTYTRKYEYLPNSQVKVTNTSNNNYFVVTFDNKKRPEAEIPYLMPILKLEAESTLPNNPTKWEDFLNGQLNHSNTITNEYDSENFLVKRITNNGANSSYTREYTYNK</sequence>
<dbReference type="AlphaFoldDB" id="A0A1Y2PEM7"/>
<keyword evidence="3" id="KW-1185">Reference proteome</keyword>
<accession>A0A1Y2PEM7</accession>
<feature type="signal peptide" evidence="1">
    <location>
        <begin position="1"/>
        <end position="21"/>
    </location>
</feature>
<keyword evidence="1" id="KW-0732">Signal</keyword>
<name>A0A1Y2PEM7_9FLAO</name>
<evidence type="ECO:0000313" key="3">
    <source>
        <dbReference type="Proteomes" id="UP000194221"/>
    </source>
</evidence>
<dbReference type="OrthoDB" id="1444189at2"/>
<reference evidence="2 3" key="1">
    <citation type="submission" date="2015-03" db="EMBL/GenBank/DDBJ databases">
        <title>Genome sequence of Tenacibaculum sp. S2-2, isolated from intestinal microbiota of sea cucumber, Apostichopus japonicas.</title>
        <authorList>
            <person name="Shao Z."/>
            <person name="Wang L."/>
            <person name="Li X."/>
        </authorList>
    </citation>
    <scope>NUCLEOTIDE SEQUENCE [LARGE SCALE GENOMIC DNA]</scope>
    <source>
        <strain evidence="2 3">S2-2</strain>
    </source>
</reference>
<dbReference type="PROSITE" id="PS51257">
    <property type="entry name" value="PROKAR_LIPOPROTEIN"/>
    <property type="match status" value="1"/>
</dbReference>